<dbReference type="SUPFAM" id="SSF88659">
    <property type="entry name" value="Sigma3 and sigma4 domains of RNA polymerase sigma factors"/>
    <property type="match status" value="1"/>
</dbReference>
<keyword evidence="2" id="KW-0805">Transcription regulation</keyword>
<dbReference type="PANTHER" id="PTHR43133:SF8">
    <property type="entry name" value="RNA POLYMERASE SIGMA FACTOR HI_1459-RELATED"/>
    <property type="match status" value="1"/>
</dbReference>
<keyword evidence="4" id="KW-0238">DNA-binding</keyword>
<protein>
    <submittedName>
        <fullName evidence="7">Sigma-70 family RNA polymerase sigma factor</fullName>
    </submittedName>
</protein>
<evidence type="ECO:0000256" key="1">
    <source>
        <dbReference type="ARBA" id="ARBA00010641"/>
    </source>
</evidence>
<dbReference type="InterPro" id="IPR013325">
    <property type="entry name" value="RNA_pol_sigma_r2"/>
</dbReference>
<dbReference type="InterPro" id="IPR039425">
    <property type="entry name" value="RNA_pol_sigma-70-like"/>
</dbReference>
<dbReference type="Proteomes" id="UP001335737">
    <property type="component" value="Unassembled WGS sequence"/>
</dbReference>
<reference evidence="7 8" key="1">
    <citation type="journal article" date="2024" name="Int. J. Syst. Evol. Microbiol.">
        <title>Virgibacillus tibetensis sp. nov., isolated from salt lake on the Tibetan Plateau of China.</title>
        <authorList>
            <person name="Phurbu D."/>
            <person name="Liu Z.-X."/>
            <person name="Wang R."/>
            <person name="Zheng Y.-Y."/>
            <person name="Liu H.-C."/>
            <person name="Zhou Y.-G."/>
            <person name="Yu Y.-J."/>
            <person name="Li A.-H."/>
        </authorList>
    </citation>
    <scope>NUCLEOTIDE SEQUENCE [LARGE SCALE GENOMIC DNA]</scope>
    <source>
        <strain evidence="7 8">C22-A2</strain>
    </source>
</reference>
<dbReference type="Pfam" id="PF04542">
    <property type="entry name" value="Sigma70_r2"/>
    <property type="match status" value="1"/>
</dbReference>
<evidence type="ECO:0000259" key="6">
    <source>
        <dbReference type="Pfam" id="PF04542"/>
    </source>
</evidence>
<feature type="domain" description="RNA polymerase sigma-70 region 2" evidence="6">
    <location>
        <begin position="12"/>
        <end position="79"/>
    </location>
</feature>
<name>A0ABU6KIV6_9BACI</name>
<dbReference type="Gene3D" id="1.10.1740.10">
    <property type="match status" value="1"/>
</dbReference>
<keyword evidence="8" id="KW-1185">Reference proteome</keyword>
<keyword evidence="3" id="KW-0731">Sigma factor</keyword>
<evidence type="ECO:0000313" key="7">
    <source>
        <dbReference type="EMBL" id="MEC5424815.1"/>
    </source>
</evidence>
<dbReference type="InterPro" id="IPR013324">
    <property type="entry name" value="RNA_pol_sigma_r3/r4-like"/>
</dbReference>
<accession>A0ABU6KIV6</accession>
<organism evidence="7 8">
    <name type="scientific">Virgibacillus tibetensis</name>
    <dbReference type="NCBI Taxonomy" id="3042313"/>
    <lineage>
        <taxon>Bacteria</taxon>
        <taxon>Bacillati</taxon>
        <taxon>Bacillota</taxon>
        <taxon>Bacilli</taxon>
        <taxon>Bacillales</taxon>
        <taxon>Bacillaceae</taxon>
        <taxon>Virgibacillus</taxon>
    </lineage>
</organism>
<evidence type="ECO:0000256" key="3">
    <source>
        <dbReference type="ARBA" id="ARBA00023082"/>
    </source>
</evidence>
<sequence>MKTINNQTFEEIYKQNERRIHFYIHKLKINDPQQEFFQEGLCAMWNAYETYQPDKGTMATYFNYTIRNRLIDHLRKATKENEAEKKLFDEVVSHADTGNRVGRNEKPLPLVSLTDCLEEDTDLWRNLKSQLTENQWKWVYFYIIGEQSLKDIAIQENTTAEAVKSWGKQVRSKLRKEEFRKKVGWEF</sequence>
<dbReference type="SUPFAM" id="SSF88946">
    <property type="entry name" value="Sigma2 domain of RNA polymerase sigma factors"/>
    <property type="match status" value="1"/>
</dbReference>
<evidence type="ECO:0000256" key="2">
    <source>
        <dbReference type="ARBA" id="ARBA00023015"/>
    </source>
</evidence>
<dbReference type="RefSeq" id="WP_327608372.1">
    <property type="nucleotide sequence ID" value="NZ_JARZFX010000008.1"/>
</dbReference>
<comment type="caution">
    <text evidence="7">The sequence shown here is derived from an EMBL/GenBank/DDBJ whole genome shotgun (WGS) entry which is preliminary data.</text>
</comment>
<dbReference type="NCBIfam" id="TIGR02937">
    <property type="entry name" value="sigma70-ECF"/>
    <property type="match status" value="1"/>
</dbReference>
<gene>
    <name evidence="7" type="ORF">QGM71_15115</name>
</gene>
<keyword evidence="5" id="KW-0804">Transcription</keyword>
<comment type="similarity">
    <text evidence="1">Belongs to the sigma-70 factor family. ECF subfamily.</text>
</comment>
<dbReference type="InterPro" id="IPR007627">
    <property type="entry name" value="RNA_pol_sigma70_r2"/>
</dbReference>
<dbReference type="EMBL" id="JARZFX010000008">
    <property type="protein sequence ID" value="MEC5424815.1"/>
    <property type="molecule type" value="Genomic_DNA"/>
</dbReference>
<proteinExistence type="inferred from homology"/>
<evidence type="ECO:0000313" key="8">
    <source>
        <dbReference type="Proteomes" id="UP001335737"/>
    </source>
</evidence>
<dbReference type="PANTHER" id="PTHR43133">
    <property type="entry name" value="RNA POLYMERASE ECF-TYPE SIGMA FACTO"/>
    <property type="match status" value="1"/>
</dbReference>
<evidence type="ECO:0000256" key="5">
    <source>
        <dbReference type="ARBA" id="ARBA00023163"/>
    </source>
</evidence>
<dbReference type="InterPro" id="IPR014284">
    <property type="entry name" value="RNA_pol_sigma-70_dom"/>
</dbReference>
<evidence type="ECO:0000256" key="4">
    <source>
        <dbReference type="ARBA" id="ARBA00023125"/>
    </source>
</evidence>